<dbReference type="RefSeq" id="WP_020772721.1">
    <property type="nucleotide sequence ID" value="NZ_ANIK01000027.1"/>
</dbReference>
<dbReference type="Proteomes" id="UP000011988">
    <property type="component" value="Unassembled WGS sequence"/>
</dbReference>
<sequence length="135" mass="15849">MNHPNDIPEEILSKLRLLCLDFPEVYEERAWVGTRWCVKKKNFAHVLMIREGWPPAYAQAVGMNGPAYLLTFRFSLHKIDTSRFARYPFFNPVWWPNIAGLVIDEKVDWEEVNELLIQSYCEIAPKKLAALLKDR</sequence>
<evidence type="ECO:0000313" key="2">
    <source>
        <dbReference type="Proteomes" id="UP000011988"/>
    </source>
</evidence>
<reference evidence="1 2" key="1">
    <citation type="submission" date="2013-01" db="EMBL/GenBank/DDBJ databases">
        <authorList>
            <person name="Harkins D.M."/>
            <person name="Durkin A.S."/>
            <person name="Brinkac L.M."/>
            <person name="Haft D.H."/>
            <person name="Selengut J.D."/>
            <person name="Sanka R."/>
            <person name="DePew J."/>
            <person name="Purushe J."/>
            <person name="Galloway R.L."/>
            <person name="Vinetz J.M."/>
            <person name="Sutton G.G."/>
            <person name="Nierman W.C."/>
            <person name="Fouts D.E."/>
        </authorList>
    </citation>
    <scope>NUCLEOTIDE SEQUENCE [LARGE SCALE GENOMIC DNA]</scope>
    <source>
        <strain evidence="1 2">79601</strain>
    </source>
</reference>
<name>M6CWM0_9LEPT</name>
<gene>
    <name evidence="1" type="ORF">LEP1GSC194_3792</name>
</gene>
<dbReference type="InterPro" id="IPR038056">
    <property type="entry name" value="YjbR-like_sf"/>
</dbReference>
<comment type="caution">
    <text evidence="1">The sequence shown here is derived from an EMBL/GenBank/DDBJ whole genome shotgun (WGS) entry which is preliminary data.</text>
</comment>
<dbReference type="EMBL" id="ANIK01000027">
    <property type="protein sequence ID" value="EMJ96307.1"/>
    <property type="molecule type" value="Genomic_DNA"/>
</dbReference>
<accession>M6CWM0</accession>
<proteinExistence type="predicted"/>
<protein>
    <submittedName>
        <fullName evidence="1">PF04237 family protein</fullName>
    </submittedName>
</protein>
<dbReference type="SUPFAM" id="SSF142906">
    <property type="entry name" value="YjbR-like"/>
    <property type="match status" value="1"/>
</dbReference>
<dbReference type="OrthoDB" id="277063at2"/>
<dbReference type="AlphaFoldDB" id="M6CWM0"/>
<organism evidence="1 2">
    <name type="scientific">Leptospira alstonii serovar Sichuan str. 79601</name>
    <dbReference type="NCBI Taxonomy" id="1218565"/>
    <lineage>
        <taxon>Bacteria</taxon>
        <taxon>Pseudomonadati</taxon>
        <taxon>Spirochaetota</taxon>
        <taxon>Spirochaetia</taxon>
        <taxon>Leptospirales</taxon>
        <taxon>Leptospiraceae</taxon>
        <taxon>Leptospira</taxon>
    </lineage>
</organism>
<dbReference type="PATRIC" id="fig|1218565.3.peg.1288"/>
<evidence type="ECO:0000313" key="1">
    <source>
        <dbReference type="EMBL" id="EMJ96307.1"/>
    </source>
</evidence>